<gene>
    <name evidence="1" type="ORF">K227x_58810</name>
</gene>
<dbReference type="EMBL" id="CP036525">
    <property type="protein sequence ID" value="QDT07454.1"/>
    <property type="molecule type" value="Genomic_DNA"/>
</dbReference>
<evidence type="ECO:0000313" key="1">
    <source>
        <dbReference type="EMBL" id="QDT07454.1"/>
    </source>
</evidence>
<accession>A0A517NJZ0</accession>
<keyword evidence="2" id="KW-1185">Reference proteome</keyword>
<name>A0A517NJZ0_9BACT</name>
<sequence>MTTIIQLEGDNWYAEGVAIMDNKIYGHPIMQNALDRIAKELGFDREVGFERDIHYEQLHRLIDDNVDLNGLKEATR</sequence>
<reference evidence="1 2" key="1">
    <citation type="submission" date="2019-02" db="EMBL/GenBank/DDBJ databases">
        <title>Deep-cultivation of Planctomycetes and their phenomic and genomic characterization uncovers novel biology.</title>
        <authorList>
            <person name="Wiegand S."/>
            <person name="Jogler M."/>
            <person name="Boedeker C."/>
            <person name="Pinto D."/>
            <person name="Vollmers J."/>
            <person name="Rivas-Marin E."/>
            <person name="Kohn T."/>
            <person name="Peeters S.H."/>
            <person name="Heuer A."/>
            <person name="Rast P."/>
            <person name="Oberbeckmann S."/>
            <person name="Bunk B."/>
            <person name="Jeske O."/>
            <person name="Meyerdierks A."/>
            <person name="Storesund J.E."/>
            <person name="Kallscheuer N."/>
            <person name="Luecker S."/>
            <person name="Lage O.M."/>
            <person name="Pohl T."/>
            <person name="Merkel B.J."/>
            <person name="Hornburger P."/>
            <person name="Mueller R.-W."/>
            <person name="Bruemmer F."/>
            <person name="Labrenz M."/>
            <person name="Spormann A.M."/>
            <person name="Op den Camp H."/>
            <person name="Overmann J."/>
            <person name="Amann R."/>
            <person name="Jetten M.S.M."/>
            <person name="Mascher T."/>
            <person name="Medema M.H."/>
            <person name="Devos D.P."/>
            <person name="Kaster A.-K."/>
            <person name="Ovreas L."/>
            <person name="Rohde M."/>
            <person name="Galperin M.Y."/>
            <person name="Jogler C."/>
        </authorList>
    </citation>
    <scope>NUCLEOTIDE SEQUENCE [LARGE SCALE GENOMIC DNA]</scope>
    <source>
        <strain evidence="1 2">K22_7</strain>
    </source>
</reference>
<dbReference type="Proteomes" id="UP000318538">
    <property type="component" value="Chromosome"/>
</dbReference>
<dbReference type="RefSeq" id="WP_145175437.1">
    <property type="nucleotide sequence ID" value="NZ_CP036525.1"/>
</dbReference>
<dbReference type="KEGG" id="rlc:K227x_58810"/>
<dbReference type="AlphaFoldDB" id="A0A517NJZ0"/>
<protein>
    <submittedName>
        <fullName evidence="1">Uncharacterized protein</fullName>
    </submittedName>
</protein>
<evidence type="ECO:0000313" key="2">
    <source>
        <dbReference type="Proteomes" id="UP000318538"/>
    </source>
</evidence>
<proteinExistence type="predicted"/>
<organism evidence="1 2">
    <name type="scientific">Rubripirellula lacrimiformis</name>
    <dbReference type="NCBI Taxonomy" id="1930273"/>
    <lineage>
        <taxon>Bacteria</taxon>
        <taxon>Pseudomonadati</taxon>
        <taxon>Planctomycetota</taxon>
        <taxon>Planctomycetia</taxon>
        <taxon>Pirellulales</taxon>
        <taxon>Pirellulaceae</taxon>
        <taxon>Rubripirellula</taxon>
    </lineage>
</organism>
<dbReference type="OrthoDB" id="284292at2"/>